<name>A0A6J7IN88_9ZZZZ</name>
<evidence type="ECO:0000256" key="4">
    <source>
        <dbReference type="ARBA" id="ARBA00022984"/>
    </source>
</evidence>
<dbReference type="UniPathway" id="UPA00219"/>
<dbReference type="GO" id="GO:0008360">
    <property type="term" value="P:regulation of cell shape"/>
    <property type="evidence" value="ECO:0007669"/>
    <property type="project" value="UniProtKB-KW"/>
</dbReference>
<evidence type="ECO:0000256" key="3">
    <source>
        <dbReference type="ARBA" id="ARBA00022960"/>
    </source>
</evidence>
<dbReference type="GO" id="GO:0071555">
    <property type="term" value="P:cell wall organization"/>
    <property type="evidence" value="ECO:0007669"/>
    <property type="project" value="UniProtKB-KW"/>
</dbReference>
<reference evidence="7" key="1">
    <citation type="submission" date="2020-05" db="EMBL/GenBank/DDBJ databases">
        <authorList>
            <person name="Chiriac C."/>
            <person name="Salcher M."/>
            <person name="Ghai R."/>
            <person name="Kavagutti S V."/>
        </authorList>
    </citation>
    <scope>NUCLEOTIDE SEQUENCE</scope>
</reference>
<dbReference type="GO" id="GO:0005576">
    <property type="term" value="C:extracellular region"/>
    <property type="evidence" value="ECO:0007669"/>
    <property type="project" value="TreeGrafter"/>
</dbReference>
<dbReference type="Pfam" id="PF03734">
    <property type="entry name" value="YkuD"/>
    <property type="match status" value="1"/>
</dbReference>
<evidence type="ECO:0000256" key="2">
    <source>
        <dbReference type="ARBA" id="ARBA00022679"/>
    </source>
</evidence>
<dbReference type="InterPro" id="IPR038063">
    <property type="entry name" value="Transpep_catalytic_dom"/>
</dbReference>
<dbReference type="EMBL" id="CAFBMK010000169">
    <property type="protein sequence ID" value="CAB4931772.1"/>
    <property type="molecule type" value="Genomic_DNA"/>
</dbReference>
<dbReference type="CDD" id="cd16913">
    <property type="entry name" value="YkuD_like"/>
    <property type="match status" value="1"/>
</dbReference>
<dbReference type="InterPro" id="IPR050979">
    <property type="entry name" value="LD-transpeptidase"/>
</dbReference>
<feature type="domain" description="L,D-TPase catalytic" evidence="6">
    <location>
        <begin position="226"/>
        <end position="355"/>
    </location>
</feature>
<dbReference type="GO" id="GO:0018104">
    <property type="term" value="P:peptidoglycan-protein cross-linking"/>
    <property type="evidence" value="ECO:0007669"/>
    <property type="project" value="TreeGrafter"/>
</dbReference>
<evidence type="ECO:0000256" key="1">
    <source>
        <dbReference type="ARBA" id="ARBA00004752"/>
    </source>
</evidence>
<dbReference type="InterPro" id="IPR005490">
    <property type="entry name" value="LD_TPept_cat_dom"/>
</dbReference>
<proteinExistence type="predicted"/>
<dbReference type="GO" id="GO:0016740">
    <property type="term" value="F:transferase activity"/>
    <property type="evidence" value="ECO:0007669"/>
    <property type="project" value="UniProtKB-KW"/>
</dbReference>
<dbReference type="Gene3D" id="2.40.440.10">
    <property type="entry name" value="L,D-transpeptidase catalytic domain-like"/>
    <property type="match status" value="1"/>
</dbReference>
<protein>
    <submittedName>
        <fullName evidence="7">Unannotated protein</fullName>
    </submittedName>
</protein>
<keyword evidence="2" id="KW-0808">Transferase</keyword>
<dbReference type="GO" id="GO:0071972">
    <property type="term" value="F:peptidoglycan L,D-transpeptidase activity"/>
    <property type="evidence" value="ECO:0007669"/>
    <property type="project" value="TreeGrafter"/>
</dbReference>
<keyword evidence="5" id="KW-0961">Cell wall biogenesis/degradation</keyword>
<dbReference type="SUPFAM" id="SSF141523">
    <property type="entry name" value="L,D-transpeptidase catalytic domain-like"/>
    <property type="match status" value="1"/>
</dbReference>
<keyword evidence="4" id="KW-0573">Peptidoglycan synthesis</keyword>
<accession>A0A6J7IN88</accession>
<evidence type="ECO:0000259" key="6">
    <source>
        <dbReference type="PROSITE" id="PS52029"/>
    </source>
</evidence>
<dbReference type="PROSITE" id="PS52029">
    <property type="entry name" value="LD_TPASE"/>
    <property type="match status" value="1"/>
</dbReference>
<organism evidence="7">
    <name type="scientific">freshwater metagenome</name>
    <dbReference type="NCBI Taxonomy" id="449393"/>
    <lineage>
        <taxon>unclassified sequences</taxon>
        <taxon>metagenomes</taxon>
        <taxon>ecological metagenomes</taxon>
    </lineage>
</organism>
<comment type="pathway">
    <text evidence="1">Cell wall biogenesis; peptidoglycan biosynthesis.</text>
</comment>
<dbReference type="PANTHER" id="PTHR30582">
    <property type="entry name" value="L,D-TRANSPEPTIDASE"/>
    <property type="match status" value="1"/>
</dbReference>
<keyword evidence="3" id="KW-0133">Cell shape</keyword>
<evidence type="ECO:0000256" key="5">
    <source>
        <dbReference type="ARBA" id="ARBA00023316"/>
    </source>
</evidence>
<sequence length="355" mass="37698">MPSFSLRVAPATRTVLLGAVLASVAVPGSVVAASAATTTTAPAAPTTPAAPATPGKVVVPAGVSFGGVDLSGLTQTKAKAALRAKLGSKAPSVVPVVVTVAGRPHKLKMSTINYRFDLERLSQAAVKAKPGTQLPVMTTWTSGKTARWFRSMASMRKSTRNATIRIGITKQRTTGSRNGWRVDRGRLESLVTPVLKDPTKGRSLKLAVVRTKPAVTLGGLKRQYGTIITVDRPSFRLRVFKRLKLSKTYKIAVGSEGHTTPAGMYNITSKQVNPAWHVPNSDWAGDLAGQVIPGGAPNNPLKARWLGLRDGIGIHGTSEAWSIGTRASHGCLRMHPSDVIDLYDRIPMGTPVKIR</sequence>
<evidence type="ECO:0000313" key="7">
    <source>
        <dbReference type="EMBL" id="CAB4931772.1"/>
    </source>
</evidence>
<dbReference type="AlphaFoldDB" id="A0A6J7IN88"/>
<gene>
    <name evidence="7" type="ORF">UFOPK3564_02412</name>
</gene>